<name>A0A1G7A4K7_9PROT</name>
<dbReference type="AlphaFoldDB" id="A0A1G7A4K7"/>
<protein>
    <recommendedName>
        <fullName evidence="1">Pvc16 N-terminal domain-containing protein</fullName>
    </recommendedName>
</protein>
<evidence type="ECO:0000313" key="2">
    <source>
        <dbReference type="EMBL" id="SDE09701.1"/>
    </source>
</evidence>
<keyword evidence="3" id="KW-1185">Reference proteome</keyword>
<evidence type="ECO:0000259" key="1">
    <source>
        <dbReference type="Pfam" id="PF14065"/>
    </source>
</evidence>
<dbReference type="InterPro" id="IPR025351">
    <property type="entry name" value="Pvc16_N"/>
</dbReference>
<evidence type="ECO:0000313" key="3">
    <source>
        <dbReference type="Proteomes" id="UP000183685"/>
    </source>
</evidence>
<sequence length="195" mass="21333">MLDKSLEFLRSELDTYIKSITGSTKTSTVLSPLFDSDGKSLLGDALLGMCLVNVEEERVNKAQQREAVGSGTAIQFLPPEVRLNLHVLVAANVSGVAADNTKYDQSLRSLSAAITFFQGHRVFSADEYPELPDGVKKLVLELETLDYEFQNHVWGTLGGKLTPSVMYRVRLVAMQMGRVVSSGKPITKKEALVLG</sequence>
<dbReference type="Proteomes" id="UP000183685">
    <property type="component" value="Unassembled WGS sequence"/>
</dbReference>
<dbReference type="STRING" id="637679.GCA_001550055_01773"/>
<gene>
    <name evidence="2" type="ORF">SAMN04488071_2084</name>
</gene>
<organism evidence="2 3">
    <name type="scientific">Kordiimonas lacus</name>
    <dbReference type="NCBI Taxonomy" id="637679"/>
    <lineage>
        <taxon>Bacteria</taxon>
        <taxon>Pseudomonadati</taxon>
        <taxon>Pseudomonadota</taxon>
        <taxon>Alphaproteobacteria</taxon>
        <taxon>Kordiimonadales</taxon>
        <taxon>Kordiimonadaceae</taxon>
        <taxon>Kordiimonas</taxon>
    </lineage>
</organism>
<accession>A0A1G7A4K7</accession>
<feature type="domain" description="Pvc16 N-terminal" evidence="1">
    <location>
        <begin position="7"/>
        <end position="187"/>
    </location>
</feature>
<reference evidence="2 3" key="1">
    <citation type="submission" date="2016-10" db="EMBL/GenBank/DDBJ databases">
        <authorList>
            <person name="de Groot N.N."/>
        </authorList>
    </citation>
    <scope>NUCLEOTIDE SEQUENCE [LARGE SCALE GENOMIC DNA]</scope>
    <source>
        <strain evidence="2 3">CGMCC 1.9109</strain>
    </source>
</reference>
<dbReference type="EMBL" id="FNAK01000004">
    <property type="protein sequence ID" value="SDE09701.1"/>
    <property type="molecule type" value="Genomic_DNA"/>
</dbReference>
<proteinExistence type="predicted"/>
<dbReference type="RefSeq" id="WP_068303996.1">
    <property type="nucleotide sequence ID" value="NZ_FNAK01000004.1"/>
</dbReference>
<dbReference type="Pfam" id="PF14065">
    <property type="entry name" value="Pvc16_N"/>
    <property type="match status" value="1"/>
</dbReference>
<dbReference type="OrthoDB" id="7560784at2"/>